<name>A0ABU9EH23_LIMFS</name>
<organism evidence="6 7">
    <name type="scientific">Limnospira fusiformis PMC 851.14</name>
    <dbReference type="NCBI Taxonomy" id="2219512"/>
    <lineage>
        <taxon>Bacteria</taxon>
        <taxon>Bacillati</taxon>
        <taxon>Cyanobacteriota</taxon>
        <taxon>Cyanophyceae</taxon>
        <taxon>Oscillatoriophycideae</taxon>
        <taxon>Oscillatoriales</taxon>
        <taxon>Sirenicapillariaceae</taxon>
        <taxon>Limnospira</taxon>
    </lineage>
</organism>
<sequence length="219" mass="24771">MARYVKPKEAAKILGVHERTLRRWDENGSIETIRTPAGQRRYNVESYSDSISGSDKRKVVIYARVSSRAQQSDLNRQVAALSNLYPEAEVVSEIGGGLNFKGKKMLALLGHHLSGDVRMVVVAHPDRLARFGWNWFRWLCEQNRCSLMVLNQTSLSPERQMVEDILAILHCFSSRLYGRSKYKTQVKEDPDLPQPGAKSSLAQMVSRLSVLLQPSNCII</sequence>
<proteinExistence type="predicted"/>
<dbReference type="PANTHER" id="PTHR36172:SF1">
    <property type="entry name" value="RESOLVASE-RELATED"/>
    <property type="match status" value="1"/>
</dbReference>
<dbReference type="SUPFAM" id="SSF46955">
    <property type="entry name" value="Putative DNA-binding domain"/>
    <property type="match status" value="1"/>
</dbReference>
<evidence type="ECO:0000256" key="2">
    <source>
        <dbReference type="ARBA" id="ARBA00023125"/>
    </source>
</evidence>
<dbReference type="EMBL" id="JBBWYZ010000002">
    <property type="protein sequence ID" value="MEK9510495.1"/>
    <property type="molecule type" value="Genomic_DNA"/>
</dbReference>
<dbReference type="InterPro" id="IPR048046">
    <property type="entry name" value="Transpos_IS607"/>
</dbReference>
<dbReference type="PANTHER" id="PTHR36172">
    <property type="match status" value="1"/>
</dbReference>
<dbReference type="Gene3D" id="1.10.1660.10">
    <property type="match status" value="1"/>
</dbReference>
<gene>
    <name evidence="6" type="ORF">AAEJ74_01980</name>
</gene>
<dbReference type="InterPro" id="IPR036162">
    <property type="entry name" value="Resolvase-like_N_sf"/>
</dbReference>
<keyword evidence="2" id="KW-0238">DNA-binding</keyword>
<dbReference type="InterPro" id="IPR009061">
    <property type="entry name" value="DNA-bd_dom_put_sf"/>
</dbReference>
<accession>A0ABU9EH23</accession>
<dbReference type="InterPro" id="IPR000551">
    <property type="entry name" value="MerR-type_HTH_dom"/>
</dbReference>
<dbReference type="PROSITE" id="PS50937">
    <property type="entry name" value="HTH_MERR_2"/>
    <property type="match status" value="1"/>
</dbReference>
<dbReference type="CDD" id="cd04762">
    <property type="entry name" value="HTH_MerR-trunc"/>
    <property type="match status" value="1"/>
</dbReference>
<keyword evidence="3" id="KW-0233">DNA recombination</keyword>
<keyword evidence="7" id="KW-1185">Reference proteome</keyword>
<dbReference type="InterPro" id="IPR006119">
    <property type="entry name" value="Resolv_N"/>
</dbReference>
<evidence type="ECO:0000256" key="3">
    <source>
        <dbReference type="ARBA" id="ARBA00023172"/>
    </source>
</evidence>
<protein>
    <submittedName>
        <fullName evidence="6">IS607 family transposase</fullName>
    </submittedName>
</protein>
<feature type="active site" description="O-(5'-phospho-DNA)-serine intermediate" evidence="4">
    <location>
        <position position="66"/>
    </location>
</feature>
<dbReference type="Pfam" id="PF00239">
    <property type="entry name" value="Resolvase"/>
    <property type="match status" value="1"/>
</dbReference>
<evidence type="ECO:0000313" key="6">
    <source>
        <dbReference type="EMBL" id="MEK9510495.1"/>
    </source>
</evidence>
<comment type="caution">
    <text evidence="6">The sequence shown here is derived from an EMBL/GenBank/DDBJ whole genome shotgun (WGS) entry which is preliminary data.</text>
</comment>
<dbReference type="NCBIfam" id="NF033518">
    <property type="entry name" value="transpos_IS607"/>
    <property type="match status" value="1"/>
</dbReference>
<dbReference type="InterPro" id="IPR006118">
    <property type="entry name" value="Recombinase_CS"/>
</dbReference>
<dbReference type="Pfam" id="PF00376">
    <property type="entry name" value="MerR"/>
    <property type="match status" value="1"/>
</dbReference>
<dbReference type="InterPro" id="IPR051491">
    <property type="entry name" value="Recombinase/Transposase-rel"/>
</dbReference>
<dbReference type="Gene3D" id="3.40.50.1390">
    <property type="entry name" value="Resolvase, N-terminal catalytic domain"/>
    <property type="match status" value="1"/>
</dbReference>
<keyword evidence="1" id="KW-0229">DNA integration</keyword>
<reference evidence="6 7" key="1">
    <citation type="journal article" date="2024" name="Front. Microbiol.">
        <title>Transcriptomic insights into the dominance of two phototrophs throughout the water column of a tropical hypersaline-alkaline crater lake (Dziani Dzaha, Mayotte).</title>
        <authorList>
            <person name="Duperron S."/>
            <person name="Halary S."/>
            <person name="Bouly J.-P."/>
            <person name="Roussel T."/>
            <person name="Hugoni M."/>
            <person name="Bruto M."/>
            <person name="Oger P."/>
            <person name="Duval C."/>
            <person name="Woo A."/>
            <person name="Jezequiel D."/>
            <person name="Ader M."/>
            <person name="Leboulanger C."/>
            <person name="Agogue H."/>
            <person name="Grossi V."/>
            <person name="Trousselier M."/>
            <person name="Bernard C."/>
        </authorList>
    </citation>
    <scope>NUCLEOTIDE SEQUENCE [LARGE SCALE GENOMIC DNA]</scope>
    <source>
        <strain evidence="6 7">PMC 851.14</strain>
    </source>
</reference>
<evidence type="ECO:0000256" key="4">
    <source>
        <dbReference type="PROSITE-ProRule" id="PRU10137"/>
    </source>
</evidence>
<evidence type="ECO:0000259" key="5">
    <source>
        <dbReference type="PROSITE" id="PS50937"/>
    </source>
</evidence>
<feature type="domain" description="HTH merR-type" evidence="5">
    <location>
        <begin position="4"/>
        <end position="43"/>
    </location>
</feature>
<dbReference type="SUPFAM" id="SSF53041">
    <property type="entry name" value="Resolvase-like"/>
    <property type="match status" value="1"/>
</dbReference>
<dbReference type="SMART" id="SM00857">
    <property type="entry name" value="Resolvase"/>
    <property type="match status" value="1"/>
</dbReference>
<dbReference type="PROSITE" id="PS00397">
    <property type="entry name" value="RECOMBINASES_1"/>
    <property type="match status" value="1"/>
</dbReference>
<dbReference type="Gene3D" id="1.10.287.2170">
    <property type="match status" value="1"/>
</dbReference>
<evidence type="ECO:0000256" key="1">
    <source>
        <dbReference type="ARBA" id="ARBA00022908"/>
    </source>
</evidence>
<evidence type="ECO:0000313" key="7">
    <source>
        <dbReference type="Proteomes" id="UP001387447"/>
    </source>
</evidence>
<dbReference type="Proteomes" id="UP001387447">
    <property type="component" value="Unassembled WGS sequence"/>
</dbReference>